<dbReference type="PRINTS" id="PR00977">
    <property type="entry name" value="SCYTLDPTASE"/>
</dbReference>
<feature type="region of interest" description="Disordered" evidence="2">
    <location>
        <begin position="44"/>
        <end position="71"/>
    </location>
</feature>
<accession>A0AAN6TEI2</accession>
<dbReference type="Proteomes" id="UP001302812">
    <property type="component" value="Unassembled WGS sequence"/>
</dbReference>
<dbReference type="GO" id="GO:0006508">
    <property type="term" value="P:proteolysis"/>
    <property type="evidence" value="ECO:0007669"/>
    <property type="project" value="InterPro"/>
</dbReference>
<dbReference type="PANTHER" id="PTHR37536">
    <property type="entry name" value="PUTATIVE (AFU_ORTHOLOGUE AFUA_3G02970)-RELATED"/>
    <property type="match status" value="1"/>
</dbReference>
<dbReference type="AlphaFoldDB" id="A0AAN6TEI2"/>
<dbReference type="SUPFAM" id="SSF49899">
    <property type="entry name" value="Concanavalin A-like lectins/glucanases"/>
    <property type="match status" value="1"/>
</dbReference>
<evidence type="ECO:0000256" key="3">
    <source>
        <dbReference type="SAM" id="SignalP"/>
    </source>
</evidence>
<evidence type="ECO:0000256" key="2">
    <source>
        <dbReference type="SAM" id="MobiDB-lite"/>
    </source>
</evidence>
<protein>
    <submittedName>
        <fullName evidence="4">Concanavalin A-like lectin/glucanase</fullName>
    </submittedName>
</protein>
<dbReference type="EMBL" id="MU853341">
    <property type="protein sequence ID" value="KAK4112938.1"/>
    <property type="molecule type" value="Genomic_DNA"/>
</dbReference>
<dbReference type="PANTHER" id="PTHR37536:SF1">
    <property type="entry name" value="ASPERGILLOPEPSIN, PUTAITVE (AFU_ORTHOLOGUE AFUA_7G01200)"/>
    <property type="match status" value="1"/>
</dbReference>
<dbReference type="Gene3D" id="2.60.120.700">
    <property type="entry name" value="Peptidase G1"/>
    <property type="match status" value="1"/>
</dbReference>
<organism evidence="4 5">
    <name type="scientific">Canariomyces notabilis</name>
    <dbReference type="NCBI Taxonomy" id="2074819"/>
    <lineage>
        <taxon>Eukaryota</taxon>
        <taxon>Fungi</taxon>
        <taxon>Dikarya</taxon>
        <taxon>Ascomycota</taxon>
        <taxon>Pezizomycotina</taxon>
        <taxon>Sordariomycetes</taxon>
        <taxon>Sordariomycetidae</taxon>
        <taxon>Sordariales</taxon>
        <taxon>Chaetomiaceae</taxon>
        <taxon>Canariomyces</taxon>
    </lineage>
</organism>
<dbReference type="Pfam" id="PF01828">
    <property type="entry name" value="Peptidase_A4"/>
    <property type="match status" value="1"/>
</dbReference>
<dbReference type="GO" id="GO:0070007">
    <property type="term" value="F:glutamic-type endopeptidase activity"/>
    <property type="evidence" value="ECO:0007669"/>
    <property type="project" value="InterPro"/>
</dbReference>
<dbReference type="InterPro" id="IPR038656">
    <property type="entry name" value="Peptidase_G1_sf"/>
</dbReference>
<sequence length="283" mass="30878">MKWIHAAVFGSALLATCGLAELTFTVEATRDGVPIPQSEIKLEPFEFGRSRNNRGPPSPPPRGHQKVRRANSKVNSANWCGSVNYTPSSNQIKSVHGVFQHPQCSKRNGVNTYPQAAAPWVGIDGETWTSALLQSGTVCKIDNSTGVVRNEAWWQWVPEGAYTIASMPAADDFFEVTINTSSTTAALITITNLSQRHTYAISVTDGPVLARINADWVVERPYYGSTLAGFASFTDVWFQEAYAVRTGTGASSTLGVLGANQFQIPNYCTSEEWDDSHLVSWSL</sequence>
<reference evidence="4" key="2">
    <citation type="submission" date="2023-05" db="EMBL/GenBank/DDBJ databases">
        <authorList>
            <consortium name="Lawrence Berkeley National Laboratory"/>
            <person name="Steindorff A."/>
            <person name="Hensen N."/>
            <person name="Bonometti L."/>
            <person name="Westerberg I."/>
            <person name="Brannstrom I.O."/>
            <person name="Guillou S."/>
            <person name="Cros-Aarteil S."/>
            <person name="Calhoun S."/>
            <person name="Haridas S."/>
            <person name="Kuo A."/>
            <person name="Mondo S."/>
            <person name="Pangilinan J."/>
            <person name="Riley R."/>
            <person name="Labutti K."/>
            <person name="Andreopoulos B."/>
            <person name="Lipzen A."/>
            <person name="Chen C."/>
            <person name="Yanf M."/>
            <person name="Daum C."/>
            <person name="Ng V."/>
            <person name="Clum A."/>
            <person name="Ohm R."/>
            <person name="Martin F."/>
            <person name="Silar P."/>
            <person name="Natvig D."/>
            <person name="Lalanne C."/>
            <person name="Gautier V."/>
            <person name="Ament-Velasquez S.L."/>
            <person name="Kruys A."/>
            <person name="Hutchinson M.I."/>
            <person name="Powell A.J."/>
            <person name="Barry K."/>
            <person name="Miller A.N."/>
            <person name="Grigoriev I.V."/>
            <person name="Debuchy R."/>
            <person name="Gladieux P."/>
            <person name="Thoren M.H."/>
            <person name="Johannesson H."/>
        </authorList>
    </citation>
    <scope>NUCLEOTIDE SEQUENCE</scope>
    <source>
        <strain evidence="4">CBS 508.74</strain>
    </source>
</reference>
<feature type="signal peptide" evidence="3">
    <location>
        <begin position="1"/>
        <end position="20"/>
    </location>
</feature>
<gene>
    <name evidence="4" type="ORF">N656DRAFT_82376</name>
</gene>
<reference evidence="4" key="1">
    <citation type="journal article" date="2023" name="Mol. Phylogenet. Evol.">
        <title>Genome-scale phylogeny and comparative genomics of the fungal order Sordariales.</title>
        <authorList>
            <person name="Hensen N."/>
            <person name="Bonometti L."/>
            <person name="Westerberg I."/>
            <person name="Brannstrom I.O."/>
            <person name="Guillou S."/>
            <person name="Cros-Aarteil S."/>
            <person name="Calhoun S."/>
            <person name="Haridas S."/>
            <person name="Kuo A."/>
            <person name="Mondo S."/>
            <person name="Pangilinan J."/>
            <person name="Riley R."/>
            <person name="LaButti K."/>
            <person name="Andreopoulos B."/>
            <person name="Lipzen A."/>
            <person name="Chen C."/>
            <person name="Yan M."/>
            <person name="Daum C."/>
            <person name="Ng V."/>
            <person name="Clum A."/>
            <person name="Steindorff A."/>
            <person name="Ohm R.A."/>
            <person name="Martin F."/>
            <person name="Silar P."/>
            <person name="Natvig D.O."/>
            <person name="Lalanne C."/>
            <person name="Gautier V."/>
            <person name="Ament-Velasquez S.L."/>
            <person name="Kruys A."/>
            <person name="Hutchinson M.I."/>
            <person name="Powell A.J."/>
            <person name="Barry K."/>
            <person name="Miller A.N."/>
            <person name="Grigoriev I.V."/>
            <person name="Debuchy R."/>
            <person name="Gladieux P."/>
            <person name="Hiltunen Thoren M."/>
            <person name="Johannesson H."/>
        </authorList>
    </citation>
    <scope>NUCLEOTIDE SEQUENCE</scope>
    <source>
        <strain evidence="4">CBS 508.74</strain>
    </source>
</reference>
<keyword evidence="5" id="KW-1185">Reference proteome</keyword>
<feature type="chain" id="PRO_5043039255" evidence="3">
    <location>
        <begin position="21"/>
        <end position="283"/>
    </location>
</feature>
<evidence type="ECO:0000256" key="1">
    <source>
        <dbReference type="PIRSR" id="PIRSR600250-50"/>
    </source>
</evidence>
<comment type="caution">
    <text evidence="4">The sequence shown here is derived from an EMBL/GenBank/DDBJ whole genome shotgun (WGS) entry which is preliminary data.</text>
</comment>
<dbReference type="InterPro" id="IPR013320">
    <property type="entry name" value="ConA-like_dom_sf"/>
</dbReference>
<dbReference type="RefSeq" id="XP_064670508.1">
    <property type="nucleotide sequence ID" value="XM_064818430.1"/>
</dbReference>
<evidence type="ECO:0000313" key="4">
    <source>
        <dbReference type="EMBL" id="KAK4112938.1"/>
    </source>
</evidence>
<dbReference type="CDD" id="cd13426">
    <property type="entry name" value="Peptidase_G1"/>
    <property type="match status" value="1"/>
</dbReference>
<dbReference type="GeneID" id="89942557"/>
<proteinExistence type="predicted"/>
<dbReference type="InterPro" id="IPR000250">
    <property type="entry name" value="Peptidase_G1"/>
</dbReference>
<feature type="active site" description="Proton acceptor" evidence="1">
    <location>
        <position position="219"/>
    </location>
</feature>
<keyword evidence="3" id="KW-0732">Signal</keyword>
<name>A0AAN6TEI2_9PEZI</name>
<evidence type="ECO:0000313" key="5">
    <source>
        <dbReference type="Proteomes" id="UP001302812"/>
    </source>
</evidence>